<evidence type="ECO:0000313" key="2">
    <source>
        <dbReference type="Proteomes" id="UP000318437"/>
    </source>
</evidence>
<dbReference type="InterPro" id="IPR011049">
    <property type="entry name" value="Serralysin-like_metalloprot_C"/>
</dbReference>
<gene>
    <name evidence="1" type="ORF">Pla144_17660</name>
</gene>
<proteinExistence type="predicted"/>
<dbReference type="OrthoDB" id="280194at2"/>
<dbReference type="EMBL" id="SJPS01000002">
    <property type="protein sequence ID" value="TWU28476.1"/>
    <property type="molecule type" value="Genomic_DNA"/>
</dbReference>
<name>A0A5C6CZP5_9BACT</name>
<dbReference type="Gene3D" id="2.160.20.160">
    <property type="match status" value="1"/>
</dbReference>
<organism evidence="1 2">
    <name type="scientific">Bythopirellula polymerisocia</name>
    <dbReference type="NCBI Taxonomy" id="2528003"/>
    <lineage>
        <taxon>Bacteria</taxon>
        <taxon>Pseudomonadati</taxon>
        <taxon>Planctomycetota</taxon>
        <taxon>Planctomycetia</taxon>
        <taxon>Pirellulales</taxon>
        <taxon>Lacipirellulaceae</taxon>
        <taxon>Bythopirellula</taxon>
    </lineage>
</organism>
<dbReference type="RefSeq" id="WP_146449993.1">
    <property type="nucleotide sequence ID" value="NZ_SJPS01000002.1"/>
</dbReference>
<dbReference type="PRINTS" id="PR00313">
    <property type="entry name" value="CABNDNGRPT"/>
</dbReference>
<accession>A0A5C6CZP5</accession>
<protein>
    <submittedName>
        <fullName evidence="1">Uncharacterized protein</fullName>
    </submittedName>
</protein>
<sequence>MRKFRSSRRPNHVKSPNLLTRHLAFESLEDRRMLSGIEWTNRGVPGNDSDGFAGVFGNNADIARNTAQGAIDLWRQVITNLNQSGGVNQLDVTINMNTVGTGFGGQGQVTSVLGGKPRAGTITLNRGDDTTGDGLGDGGQWFLDSTPLDNSEYNSGTILNPFAALPNPGSGIEADFMTLITIEMAHILGISNGGGLAWTNNAFVTNTFQADVRDAPGTLWTFDGPSVKGLMTSNNGGGGGTDTGMPVHVAYPPNQYFGPSLSYTGVADVGTAGGDSSIRYLPSHLMVSMLKDVYGYTTTEPIAFGTFHTMLQSDGELLIRGGLPAGLGFPSSDSINIFASGPNIVVEIDLGNTVPGTGISGVMQSSFLASAVTSIVIEAGDGDDSIRINPLQSLIPISVSGDSGNNTLIVVGSSGSDSITVGSSTLTSTGVNITSRSSIDAIVLRPGQGVDDIYGMGGFVPFTVELNSGGSSLNLHSLNAFSNVTINGGGGSDVVSIAPNGGANAIKSAVTFNGGGGADTLNLSNGTLDSIAALITFNGGGGFEDKVVLNDQTNTTSTLYSVTAAEVTRSFGFGGFSYSDIDRIVLNLGSGNDTVDIANGVFPNVEAHGNDGNDNFIIGGGDLTGIQPQSFDGGNGTDQITFDDHLDSTNRIWDVRNNEIFFGGLIVLSTSSFESVGIAAGTGNDEITFAGVLGQFFNIDAGSGSNTFTLGYQNSVFFSNAVALVGGSGGDTFTINDASIGLAGSVTMDGGGGFNTMDVIEPLATGYELGIGYFIPRFGADDHNVFGFSNMNTTVVTGNSGDNLFTIYSAGHAFGTFTVNGGSGSDTFVLAPQPSGYTFRALTLNGQPGVDTVTLDASALTTDESYTIGTNRIEIARGLIPETITTSSMDQITLTAGSGNDSFTMNQYSSGTPVIIYGGLGDDTLDFGGSNLIANIPSISGFTFDGQGGFDRFNIDNTFEISEWGYTRNVSNISIQRGAPFFGYSLVLGTANNEELTVNAGPGSDSFRAAGTPLGSRTIFNGHGGFDTLQPGLIGGSLTLLSMLHGRIDFDAGNVAPFDGGNLIVSASAHSDAKTVHLDSNSLGSHAGDNLFGDGGSLFFSDITALTLTLGTGADTVYAQPLLDATVSIVGNNPTTAPGDTLNLTLAAAQNYLVNGSSSNGNVTSTNLKTITYTGFETGPIIASAEFDGDGVIDGRDFLAWQRGFGMPNAQKGDGDANNDMFVDGLDLGVWQGQFGVAPPPLVTGESLGLSAESGSSLPLLNSELVDLALAVEWMRKATVEEDLLAVVRSTSEEAMVDSAFSADDLMPAANVAEKMDFGFLDSYDAEEPSCGWLTEELLEHVFG</sequence>
<comment type="caution">
    <text evidence="1">The sequence shown here is derived from an EMBL/GenBank/DDBJ whole genome shotgun (WGS) entry which is preliminary data.</text>
</comment>
<keyword evidence="2" id="KW-1185">Reference proteome</keyword>
<dbReference type="Proteomes" id="UP000318437">
    <property type="component" value="Unassembled WGS sequence"/>
</dbReference>
<dbReference type="SUPFAM" id="SSF51120">
    <property type="entry name" value="beta-Roll"/>
    <property type="match status" value="2"/>
</dbReference>
<evidence type="ECO:0000313" key="1">
    <source>
        <dbReference type="EMBL" id="TWU28476.1"/>
    </source>
</evidence>
<dbReference type="Gene3D" id="2.150.10.10">
    <property type="entry name" value="Serralysin-like metalloprotease, C-terminal"/>
    <property type="match status" value="1"/>
</dbReference>
<reference evidence="1 2" key="1">
    <citation type="submission" date="2019-02" db="EMBL/GenBank/DDBJ databases">
        <title>Deep-cultivation of Planctomycetes and their phenomic and genomic characterization uncovers novel biology.</title>
        <authorList>
            <person name="Wiegand S."/>
            <person name="Jogler M."/>
            <person name="Boedeker C."/>
            <person name="Pinto D."/>
            <person name="Vollmers J."/>
            <person name="Rivas-Marin E."/>
            <person name="Kohn T."/>
            <person name="Peeters S.H."/>
            <person name="Heuer A."/>
            <person name="Rast P."/>
            <person name="Oberbeckmann S."/>
            <person name="Bunk B."/>
            <person name="Jeske O."/>
            <person name="Meyerdierks A."/>
            <person name="Storesund J.E."/>
            <person name="Kallscheuer N."/>
            <person name="Luecker S."/>
            <person name="Lage O.M."/>
            <person name="Pohl T."/>
            <person name="Merkel B.J."/>
            <person name="Hornburger P."/>
            <person name="Mueller R.-W."/>
            <person name="Bruemmer F."/>
            <person name="Labrenz M."/>
            <person name="Spormann A.M."/>
            <person name="Op Den Camp H."/>
            <person name="Overmann J."/>
            <person name="Amann R."/>
            <person name="Jetten M.S.M."/>
            <person name="Mascher T."/>
            <person name="Medema M.H."/>
            <person name="Devos D.P."/>
            <person name="Kaster A.-K."/>
            <person name="Ovreas L."/>
            <person name="Rohde M."/>
            <person name="Galperin M.Y."/>
            <person name="Jogler C."/>
        </authorList>
    </citation>
    <scope>NUCLEOTIDE SEQUENCE [LARGE SCALE GENOMIC DNA]</scope>
    <source>
        <strain evidence="1 2">Pla144</strain>
    </source>
</reference>